<comment type="caution">
    <text evidence="1">The sequence shown here is derived from an EMBL/GenBank/DDBJ whole genome shotgun (WGS) entry which is preliminary data.</text>
</comment>
<evidence type="ECO:0000313" key="1">
    <source>
        <dbReference type="EMBL" id="MBI4210649.1"/>
    </source>
</evidence>
<organism evidence="1 2">
    <name type="scientific">Candidatus Iainarchaeum sp</name>
    <dbReference type="NCBI Taxonomy" id="3101447"/>
    <lineage>
        <taxon>Archaea</taxon>
        <taxon>Candidatus Iainarchaeota</taxon>
        <taxon>Candidatus Iainarchaeia</taxon>
        <taxon>Candidatus Iainarchaeales</taxon>
        <taxon>Candidatus Iainarchaeaceae</taxon>
        <taxon>Candidatus Iainarchaeum</taxon>
    </lineage>
</organism>
<name>A0A8T3YR72_9ARCH</name>
<accession>A0A8T3YR72</accession>
<gene>
    <name evidence="1" type="ORF">HY544_04050</name>
</gene>
<sequence length="110" mass="12988">MGDCNVDKVSELKNKLMYLVRQRRQNRANLRQYMDLLLKLKRQLAYEKPLRDMQETPNAYEPWDDAQEKQLADLYNAGKTIEEITKILQGRHGGTRARLKRLGLSNNVWL</sequence>
<dbReference type="EMBL" id="JACQPB010000039">
    <property type="protein sequence ID" value="MBI4210649.1"/>
    <property type="molecule type" value="Genomic_DNA"/>
</dbReference>
<reference evidence="1" key="1">
    <citation type="submission" date="2020-07" db="EMBL/GenBank/DDBJ databases">
        <title>Huge and variable diversity of episymbiotic CPR bacteria and DPANN archaea in groundwater ecosystems.</title>
        <authorList>
            <person name="He C.Y."/>
            <person name="Keren R."/>
            <person name="Whittaker M."/>
            <person name="Farag I.F."/>
            <person name="Doudna J."/>
            <person name="Cate J.H.D."/>
            <person name="Banfield J.F."/>
        </authorList>
    </citation>
    <scope>NUCLEOTIDE SEQUENCE</scope>
    <source>
        <strain evidence="1">NC_groundwater_1296_Ag_S-0.2um_52_80</strain>
    </source>
</reference>
<protein>
    <submittedName>
        <fullName evidence="1">Uncharacterized protein</fullName>
    </submittedName>
</protein>
<dbReference type="AlphaFoldDB" id="A0A8T3YR72"/>
<evidence type="ECO:0000313" key="2">
    <source>
        <dbReference type="Proteomes" id="UP000732298"/>
    </source>
</evidence>
<proteinExistence type="predicted"/>
<dbReference type="Proteomes" id="UP000732298">
    <property type="component" value="Unassembled WGS sequence"/>
</dbReference>